<dbReference type="PANTHER" id="PTHR10900:SF77">
    <property type="entry name" value="FI19380P1"/>
    <property type="match status" value="1"/>
</dbReference>
<proteinExistence type="predicted"/>
<feature type="domain" description="FAS1" evidence="1">
    <location>
        <begin position="39"/>
        <end position="163"/>
    </location>
</feature>
<dbReference type="PROSITE" id="PS51257">
    <property type="entry name" value="PROKAR_LIPOPROTEIN"/>
    <property type="match status" value="1"/>
</dbReference>
<dbReference type="AlphaFoldDB" id="A0A1M5S0J3"/>
<evidence type="ECO:0000313" key="3">
    <source>
        <dbReference type="Proteomes" id="UP000184109"/>
    </source>
</evidence>
<dbReference type="InterPro" id="IPR000782">
    <property type="entry name" value="FAS1_domain"/>
</dbReference>
<dbReference type="InterPro" id="IPR036378">
    <property type="entry name" value="FAS1_dom_sf"/>
</dbReference>
<dbReference type="InterPro" id="IPR050904">
    <property type="entry name" value="Adhesion/Biosynth-related"/>
</dbReference>
<dbReference type="SMART" id="SM00554">
    <property type="entry name" value="FAS1"/>
    <property type="match status" value="1"/>
</dbReference>
<organism evidence="2 3">
    <name type="scientific">Wenyingzhuangia marina</name>
    <dbReference type="NCBI Taxonomy" id="1195760"/>
    <lineage>
        <taxon>Bacteria</taxon>
        <taxon>Pseudomonadati</taxon>
        <taxon>Bacteroidota</taxon>
        <taxon>Flavobacteriia</taxon>
        <taxon>Flavobacteriales</taxon>
        <taxon>Flavobacteriaceae</taxon>
        <taxon>Wenyingzhuangia</taxon>
    </lineage>
</organism>
<dbReference type="EMBL" id="FQXQ01000001">
    <property type="protein sequence ID" value="SHH31974.1"/>
    <property type="molecule type" value="Genomic_DNA"/>
</dbReference>
<dbReference type="Gene3D" id="2.30.180.10">
    <property type="entry name" value="FAS1 domain"/>
    <property type="match status" value="1"/>
</dbReference>
<sequence>MISINKFSKAIFAGMAILTAVSCSDPWDDRSEIKDKNLSDNLTERISMTSETSEFSKLLKETGMDKILSSSKTFTVWAPTNEAIGQVDPNLLSDKESKTLFVQNHIALTAFSTVSEMDTVNVQMLSNKYFDFLENGTVINDSGVLKADQYASNGLLHIIDKAIIPRKNIWEYIKSLEGTNKMADYLLSLDEFNIYHRADSIAKATDSIANIAPLTGVFSDSLSNSYLKNVFNLNNEKNKYTFFLLEDAAFDAEVAKLEPYLIKGTVDSTAIYASYFNVRDLAFYKAIDQQKLPSFLTSQFEVEVPIDQSKIVEQIDLSNGVVYVMSSMDIPLTKRLVPTIIEGENRSYVLQQYPRSSLYTREKEDLTGEPFIDFMMQNHGIPQLRVVYTANDLYTTEYKVYWRAINDIQTNTFQQKLSFGGALAVNDQGERSIVDEWAETPYVDVAPNIYNEVEVGGFELFIAPGGQTLVSLIAANNGTNGNNTITLDYLKLVPVIK</sequence>
<keyword evidence="3" id="KW-1185">Reference proteome</keyword>
<dbReference type="PANTHER" id="PTHR10900">
    <property type="entry name" value="PERIOSTIN-RELATED"/>
    <property type="match status" value="1"/>
</dbReference>
<dbReference type="RefSeq" id="WP_084730120.1">
    <property type="nucleotide sequence ID" value="NZ_FQXQ01000001.1"/>
</dbReference>
<dbReference type="Proteomes" id="UP000184109">
    <property type="component" value="Unassembled WGS sequence"/>
</dbReference>
<accession>A0A1M5S0J3</accession>
<dbReference type="STRING" id="1195760.SAMN05444281_0065"/>
<protein>
    <submittedName>
        <fullName evidence="2">Fasciclin domain-containing protein</fullName>
    </submittedName>
</protein>
<name>A0A1M5S0J3_9FLAO</name>
<evidence type="ECO:0000313" key="2">
    <source>
        <dbReference type="EMBL" id="SHH31974.1"/>
    </source>
</evidence>
<dbReference type="Pfam" id="PF02469">
    <property type="entry name" value="Fasciclin"/>
    <property type="match status" value="1"/>
</dbReference>
<evidence type="ECO:0000259" key="1">
    <source>
        <dbReference type="PROSITE" id="PS50213"/>
    </source>
</evidence>
<dbReference type="SUPFAM" id="SSF82153">
    <property type="entry name" value="FAS1 domain"/>
    <property type="match status" value="2"/>
</dbReference>
<dbReference type="OrthoDB" id="831756at2"/>
<gene>
    <name evidence="2" type="ORF">SAMN05444281_0065</name>
</gene>
<dbReference type="PROSITE" id="PS50213">
    <property type="entry name" value="FAS1"/>
    <property type="match status" value="1"/>
</dbReference>
<reference evidence="3" key="1">
    <citation type="submission" date="2016-11" db="EMBL/GenBank/DDBJ databases">
        <authorList>
            <person name="Varghese N."/>
            <person name="Submissions S."/>
        </authorList>
    </citation>
    <scope>NUCLEOTIDE SEQUENCE [LARGE SCALE GENOMIC DNA]</scope>
    <source>
        <strain evidence="3">DSM 100572</strain>
    </source>
</reference>